<dbReference type="OMA" id="CAQADMQ"/>
<dbReference type="GO" id="GO:0032979">
    <property type="term" value="P:protein insertion into mitochondrial inner membrane from matrix"/>
    <property type="evidence" value="ECO:0007669"/>
    <property type="project" value="InterPro"/>
</dbReference>
<proteinExistence type="predicted"/>
<dbReference type="STRING" id="402676.B6JZ91"/>
<dbReference type="HOGENOM" id="CLU_088020_0_0_1"/>
<dbReference type="InterPro" id="IPR024621">
    <property type="entry name" value="Mba1"/>
</dbReference>
<dbReference type="GeneID" id="7048096"/>
<dbReference type="EMBL" id="KE651168">
    <property type="protein sequence ID" value="EEB06859.1"/>
    <property type="molecule type" value="Genomic_DNA"/>
</dbReference>
<sequence length="276" mass="31360">MNLIGVTFARTASRRTPFVFSLPRTGFLSVSTFPRRLFTQDAVRPVDAPFLRCYIRPYPRPSFWKHPILALKTVWRILVREKLVSLRNRLLLRRSLPGYAFAWKSLPALAEQLHSALNTAIARHDLDAIDKVCTVTEARQLKSHLKDSPVFTWKREAWVQKPKLLATNIAPVNFSGNEFFIQCVVRLHSRQSVQFDSSQPKSEDECVENIVLQQKTWVQPREWKIWGFVPSCESDSVKMKLPDGQVAYISREKLSVLADAKASANVDATNAGAGAQ</sequence>
<dbReference type="Pfam" id="PF07961">
    <property type="entry name" value="MBA1"/>
    <property type="match status" value="1"/>
</dbReference>
<dbReference type="VEuPathDB" id="FungiDB:SJAG_01917"/>
<evidence type="ECO:0000313" key="5">
    <source>
        <dbReference type="JaponicusDB" id="SJAG_01917"/>
    </source>
</evidence>
<accession>B6JZ91</accession>
<dbReference type="PANTHER" id="PTHR28554">
    <property type="entry name" value="39S RIBOSOMAL PROTEIN L45, MITOCHONDRIAL"/>
    <property type="match status" value="1"/>
</dbReference>
<dbReference type="eggNOG" id="ENOG502SAXJ">
    <property type="taxonomic scope" value="Eukaryota"/>
</dbReference>
<dbReference type="Proteomes" id="UP000001744">
    <property type="component" value="Unassembled WGS sequence"/>
</dbReference>
<evidence type="ECO:0000256" key="2">
    <source>
        <dbReference type="ARBA" id="ARBA00022946"/>
    </source>
</evidence>
<dbReference type="AlphaFoldDB" id="B6JZ91"/>
<keyword evidence="3" id="KW-0496">Mitochondrion</keyword>
<keyword evidence="6" id="KW-1185">Reference proteome</keyword>
<keyword evidence="2" id="KW-0809">Transit peptide</keyword>
<organism evidence="4 6">
    <name type="scientific">Schizosaccharomyces japonicus (strain yFS275 / FY16936)</name>
    <name type="common">Fission yeast</name>
    <dbReference type="NCBI Taxonomy" id="402676"/>
    <lineage>
        <taxon>Eukaryota</taxon>
        <taxon>Fungi</taxon>
        <taxon>Dikarya</taxon>
        <taxon>Ascomycota</taxon>
        <taxon>Taphrinomycotina</taxon>
        <taxon>Schizosaccharomycetes</taxon>
        <taxon>Schizosaccharomycetales</taxon>
        <taxon>Schizosaccharomycetaceae</taxon>
        <taxon>Schizosaccharomyces</taxon>
    </lineage>
</organism>
<protein>
    <submittedName>
        <fullName evidence="4">Respiratory complex assembly protein</fullName>
    </submittedName>
</protein>
<comment type="subcellular location">
    <subcellularLocation>
        <location evidence="1">Mitochondrion</location>
    </subcellularLocation>
</comment>
<dbReference type="OrthoDB" id="19619at2759"/>
<evidence type="ECO:0000313" key="4">
    <source>
        <dbReference type="EMBL" id="EEB06859.1"/>
    </source>
</evidence>
<reference evidence="4 6" key="1">
    <citation type="journal article" date="2011" name="Science">
        <title>Comparative functional genomics of the fission yeasts.</title>
        <authorList>
            <person name="Rhind N."/>
            <person name="Chen Z."/>
            <person name="Yassour M."/>
            <person name="Thompson D.A."/>
            <person name="Haas B.J."/>
            <person name="Habib N."/>
            <person name="Wapinski I."/>
            <person name="Roy S."/>
            <person name="Lin M.F."/>
            <person name="Heiman D.I."/>
            <person name="Young S.K."/>
            <person name="Furuya K."/>
            <person name="Guo Y."/>
            <person name="Pidoux A."/>
            <person name="Chen H.M."/>
            <person name="Robbertse B."/>
            <person name="Goldberg J.M."/>
            <person name="Aoki K."/>
            <person name="Bayne E.H."/>
            <person name="Berlin A.M."/>
            <person name="Desjardins C.A."/>
            <person name="Dobbs E."/>
            <person name="Dukaj L."/>
            <person name="Fan L."/>
            <person name="FitzGerald M.G."/>
            <person name="French C."/>
            <person name="Gujja S."/>
            <person name="Hansen K."/>
            <person name="Keifenheim D."/>
            <person name="Levin J.Z."/>
            <person name="Mosher R.A."/>
            <person name="Mueller C.A."/>
            <person name="Pfiffner J."/>
            <person name="Priest M."/>
            <person name="Russ C."/>
            <person name="Smialowska A."/>
            <person name="Swoboda P."/>
            <person name="Sykes S.M."/>
            <person name="Vaughn M."/>
            <person name="Vengrova S."/>
            <person name="Yoder R."/>
            <person name="Zeng Q."/>
            <person name="Allshire R."/>
            <person name="Baulcombe D."/>
            <person name="Birren B.W."/>
            <person name="Brown W."/>
            <person name="Ekwall K."/>
            <person name="Kellis M."/>
            <person name="Leatherwood J."/>
            <person name="Levin H."/>
            <person name="Margalit H."/>
            <person name="Martienssen R."/>
            <person name="Nieduszynski C.A."/>
            <person name="Spatafora J.W."/>
            <person name="Friedman N."/>
            <person name="Dalgaard J.Z."/>
            <person name="Baumann P."/>
            <person name="Niki H."/>
            <person name="Regev A."/>
            <person name="Nusbaum C."/>
        </authorList>
    </citation>
    <scope>NUCLEOTIDE SEQUENCE [LARGE SCALE GENOMIC DNA]</scope>
    <source>
        <strain evidence="6">yFS275 / FY16936</strain>
    </source>
</reference>
<name>B6JZ91_SCHJY</name>
<dbReference type="GO" id="GO:0005743">
    <property type="term" value="C:mitochondrial inner membrane"/>
    <property type="evidence" value="ECO:0007669"/>
    <property type="project" value="InterPro"/>
</dbReference>
<evidence type="ECO:0000256" key="1">
    <source>
        <dbReference type="ARBA" id="ARBA00004173"/>
    </source>
</evidence>
<dbReference type="InterPro" id="IPR051975">
    <property type="entry name" value="mtLSU_mL45"/>
</dbReference>
<evidence type="ECO:0000256" key="3">
    <source>
        <dbReference type="ARBA" id="ARBA00023128"/>
    </source>
</evidence>
<evidence type="ECO:0000313" key="6">
    <source>
        <dbReference type="Proteomes" id="UP000001744"/>
    </source>
</evidence>
<dbReference type="RefSeq" id="XP_002173152.1">
    <property type="nucleotide sequence ID" value="XM_002173116.2"/>
</dbReference>
<dbReference type="JaponicusDB" id="SJAG_01917">
    <property type="gene designation" value="mba1"/>
</dbReference>
<dbReference type="PANTHER" id="PTHR28554:SF1">
    <property type="entry name" value="LARGE RIBOSOMAL SUBUNIT PROTEIN ML45"/>
    <property type="match status" value="1"/>
</dbReference>
<dbReference type="Gene3D" id="3.10.450.240">
    <property type="match status" value="1"/>
</dbReference>
<gene>
    <name evidence="5" type="primary">mba1</name>
    <name evidence="4" type="ORF">SJAG_01917</name>
</gene>